<reference evidence="2 3" key="1">
    <citation type="submission" date="2018-08" db="EMBL/GenBank/DDBJ databases">
        <title>Genomic investigation of the strawberry pathogen Phytophthora fragariae indicates pathogenicity is determined by transcriptional variation in three key races.</title>
        <authorList>
            <person name="Adams T.M."/>
            <person name="Armitage A.D."/>
            <person name="Sobczyk M.K."/>
            <person name="Bates H.J."/>
            <person name="Dunwell J.M."/>
            <person name="Nellist C.F."/>
            <person name="Harrison R.J."/>
        </authorList>
    </citation>
    <scope>NUCLEOTIDE SEQUENCE [LARGE SCALE GENOMIC DNA]</scope>
    <source>
        <strain evidence="2 3">BC-1</strain>
    </source>
</reference>
<dbReference type="Proteomes" id="UP000440367">
    <property type="component" value="Unassembled WGS sequence"/>
</dbReference>
<feature type="non-terminal residue" evidence="2">
    <location>
        <position position="103"/>
    </location>
</feature>
<gene>
    <name evidence="2" type="ORF">PF002_g33492</name>
</gene>
<evidence type="ECO:0000313" key="3">
    <source>
        <dbReference type="Proteomes" id="UP000440367"/>
    </source>
</evidence>
<dbReference type="EMBL" id="QXGD01010515">
    <property type="protein sequence ID" value="KAE9156911.1"/>
    <property type="molecule type" value="Genomic_DNA"/>
</dbReference>
<accession>A0A6A3UYX0</accession>
<feature type="compositionally biased region" description="Low complexity" evidence="1">
    <location>
        <begin position="16"/>
        <end position="32"/>
    </location>
</feature>
<organism evidence="2 3">
    <name type="scientific">Phytophthora fragariae</name>
    <dbReference type="NCBI Taxonomy" id="53985"/>
    <lineage>
        <taxon>Eukaryota</taxon>
        <taxon>Sar</taxon>
        <taxon>Stramenopiles</taxon>
        <taxon>Oomycota</taxon>
        <taxon>Peronosporomycetes</taxon>
        <taxon>Peronosporales</taxon>
        <taxon>Peronosporaceae</taxon>
        <taxon>Phytophthora</taxon>
    </lineage>
</organism>
<dbReference type="AlphaFoldDB" id="A0A6A3UYX0"/>
<evidence type="ECO:0000256" key="1">
    <source>
        <dbReference type="SAM" id="MobiDB-lite"/>
    </source>
</evidence>
<evidence type="ECO:0000313" key="2">
    <source>
        <dbReference type="EMBL" id="KAE9156911.1"/>
    </source>
</evidence>
<proteinExistence type="predicted"/>
<comment type="caution">
    <text evidence="2">The sequence shown here is derived from an EMBL/GenBank/DDBJ whole genome shotgun (WGS) entry which is preliminary data.</text>
</comment>
<name>A0A6A3UYX0_9STRA</name>
<sequence>MFIVRYLSILRRLSPAADAAARPSSPARSQASGLASGSMRPRDDDASSTHSAKRQKRIDQFFSGASSDAEGEIFMRLLVEFQADNRLPDSFIERLSTARLLRH</sequence>
<protein>
    <submittedName>
        <fullName evidence="2">Uncharacterized protein</fullName>
    </submittedName>
</protein>
<feature type="region of interest" description="Disordered" evidence="1">
    <location>
        <begin position="16"/>
        <end position="63"/>
    </location>
</feature>